<dbReference type="EMBL" id="APWK03000009">
    <property type="protein sequence ID" value="PHH55583.1"/>
    <property type="molecule type" value="Genomic_DNA"/>
</dbReference>
<dbReference type="GO" id="GO:0051285">
    <property type="term" value="C:cell cortex of cell tip"/>
    <property type="evidence" value="ECO:0007669"/>
    <property type="project" value="TreeGrafter"/>
</dbReference>
<dbReference type="Proteomes" id="UP000222788">
    <property type="component" value="Unassembled WGS sequence"/>
</dbReference>
<accession>A0A2C5XHK4</accession>
<dbReference type="PANTHER" id="PTHR28019:SF3">
    <property type="entry name" value="INTEGRAL MEMBRANE PROTEIN (AFU_ORTHOLOGUE AFUA_6G07470)"/>
    <property type="match status" value="1"/>
</dbReference>
<evidence type="ECO:0000256" key="3">
    <source>
        <dbReference type="ARBA" id="ARBA00022989"/>
    </source>
</evidence>
<feature type="transmembrane region" description="Helical" evidence="6">
    <location>
        <begin position="203"/>
        <end position="230"/>
    </location>
</feature>
<dbReference type="PANTHER" id="PTHR28019">
    <property type="entry name" value="CELL MEMBRANE PROTEIN YLR413W-RELATED"/>
    <property type="match status" value="1"/>
</dbReference>
<evidence type="ECO:0000256" key="4">
    <source>
        <dbReference type="ARBA" id="ARBA00023136"/>
    </source>
</evidence>
<feature type="transmembrane region" description="Helical" evidence="6">
    <location>
        <begin position="174"/>
        <end position="196"/>
    </location>
</feature>
<dbReference type="InterPro" id="IPR017974">
    <property type="entry name" value="Claudin_CS"/>
</dbReference>
<dbReference type="InterPro" id="IPR052413">
    <property type="entry name" value="SUR7_domain"/>
</dbReference>
<evidence type="ECO:0000313" key="7">
    <source>
        <dbReference type="EMBL" id="PHH55583.1"/>
    </source>
</evidence>
<comment type="caution">
    <text evidence="7">The sequence shown here is derived from an EMBL/GenBank/DDBJ whole genome shotgun (WGS) entry which is preliminary data.</text>
</comment>
<evidence type="ECO:0000256" key="6">
    <source>
        <dbReference type="SAM" id="Phobius"/>
    </source>
</evidence>
<evidence type="ECO:0000256" key="2">
    <source>
        <dbReference type="ARBA" id="ARBA00022692"/>
    </source>
</evidence>
<sequence>MKLNIPPVVHRILPYWLLAHAIMLFLIAMLSGVVKKMQMFEVNLSDLTISNTELSDLFTKRDVAPIIASVEEAYASGSTTASEIVSAVFGDDNNITASDLGLANKYEVGLWGYCAVSANGTRDCSSAKFDWAKDAINMTRFDELASSTNGVAELPKDLKDALKLFSKFSMYCQAAFVSAFIHMIVGLGLGLFVSFVRPLSRKIWLMASMSIVMGATASALLASIVSGVVVGGFKDAAKDYGLKAKMNVNFLGMAWFGVFFAAGACAVWFMRAPAANGGTRASVDGEKLINGAGGPVAGSTQYQPIDHNQGAMGSGAAQPNSSYEPYSHRG</sequence>
<dbReference type="GO" id="GO:0005886">
    <property type="term" value="C:plasma membrane"/>
    <property type="evidence" value="ECO:0007669"/>
    <property type="project" value="InterPro"/>
</dbReference>
<dbReference type="Pfam" id="PF06687">
    <property type="entry name" value="SUR7"/>
    <property type="match status" value="1"/>
</dbReference>
<keyword evidence="2 6" id="KW-0812">Transmembrane</keyword>
<gene>
    <name evidence="7" type="ORF">CFIMG_008644RA00001</name>
</gene>
<feature type="transmembrane region" description="Helical" evidence="6">
    <location>
        <begin position="12"/>
        <end position="34"/>
    </location>
</feature>
<feature type="region of interest" description="Disordered" evidence="5">
    <location>
        <begin position="308"/>
        <end position="330"/>
    </location>
</feature>
<protein>
    <recommendedName>
        <fullName evidence="9">SUR7 family protein pun1</fullName>
    </recommendedName>
</protein>
<dbReference type="GO" id="GO:0031505">
    <property type="term" value="P:fungal-type cell wall organization"/>
    <property type="evidence" value="ECO:0007669"/>
    <property type="project" value="TreeGrafter"/>
</dbReference>
<keyword evidence="3 6" id="KW-1133">Transmembrane helix</keyword>
<dbReference type="PROSITE" id="PS01346">
    <property type="entry name" value="CLAUDIN"/>
    <property type="match status" value="1"/>
</dbReference>
<proteinExistence type="predicted"/>
<dbReference type="AlphaFoldDB" id="A0A2C5XHK4"/>
<keyword evidence="4 6" id="KW-0472">Membrane</keyword>
<reference evidence="7 8" key="1">
    <citation type="journal article" date="2013" name="Fungal Biol.">
        <title>Analysis of microsatellite markers in the genome of the plant pathogen Ceratocystis fimbriata.</title>
        <authorList>
            <person name="Simpson M.C."/>
            <person name="Wilken P.M."/>
            <person name="Coetzee M.P."/>
            <person name="Wingfield M.J."/>
            <person name="Wingfield B.D."/>
        </authorList>
    </citation>
    <scope>NUCLEOTIDE SEQUENCE [LARGE SCALE GENOMIC DNA]</scope>
    <source>
        <strain evidence="7 8">CBS 114723</strain>
    </source>
</reference>
<evidence type="ECO:0008006" key="9">
    <source>
        <dbReference type="Google" id="ProtNLM"/>
    </source>
</evidence>
<evidence type="ECO:0000256" key="5">
    <source>
        <dbReference type="SAM" id="MobiDB-lite"/>
    </source>
</evidence>
<organism evidence="7 8">
    <name type="scientific">Ceratocystis fimbriata CBS 114723</name>
    <dbReference type="NCBI Taxonomy" id="1035309"/>
    <lineage>
        <taxon>Eukaryota</taxon>
        <taxon>Fungi</taxon>
        <taxon>Dikarya</taxon>
        <taxon>Ascomycota</taxon>
        <taxon>Pezizomycotina</taxon>
        <taxon>Sordariomycetes</taxon>
        <taxon>Hypocreomycetidae</taxon>
        <taxon>Microascales</taxon>
        <taxon>Ceratocystidaceae</taxon>
        <taxon>Ceratocystis</taxon>
    </lineage>
</organism>
<name>A0A2C5XHK4_9PEZI</name>
<comment type="subcellular location">
    <subcellularLocation>
        <location evidence="1">Membrane</location>
        <topology evidence="1">Multi-pass membrane protein</topology>
    </subcellularLocation>
</comment>
<keyword evidence="8" id="KW-1185">Reference proteome</keyword>
<evidence type="ECO:0000313" key="8">
    <source>
        <dbReference type="Proteomes" id="UP000222788"/>
    </source>
</evidence>
<evidence type="ECO:0000256" key="1">
    <source>
        <dbReference type="ARBA" id="ARBA00004141"/>
    </source>
</evidence>
<dbReference type="OrthoDB" id="4480814at2759"/>
<feature type="transmembrane region" description="Helical" evidence="6">
    <location>
        <begin position="250"/>
        <end position="270"/>
    </location>
</feature>
<reference evidence="7 8" key="2">
    <citation type="journal article" date="2013" name="IMA Fungus">
        <title>IMA Genome-F 1: Ceratocystis fimbriata: Draft nuclear genome sequence for the plant pathogen, Ceratocystis fimbriata.</title>
        <authorList>
            <person name="Wilken P.M."/>
            <person name="Steenkamp E.T."/>
            <person name="Wingfield M.J."/>
            <person name="de Beer Z.W."/>
            <person name="Wingfield B.D."/>
        </authorList>
    </citation>
    <scope>NUCLEOTIDE SEQUENCE [LARGE SCALE GENOMIC DNA]</scope>
    <source>
        <strain evidence="7 8">CBS 114723</strain>
    </source>
</reference>
<dbReference type="InterPro" id="IPR009571">
    <property type="entry name" value="SUR7/Rim9-like_fungi"/>
</dbReference>